<organism evidence="9 10">
    <name type="scientific">Spirodela intermedia</name>
    <name type="common">Intermediate duckweed</name>
    <dbReference type="NCBI Taxonomy" id="51605"/>
    <lineage>
        <taxon>Eukaryota</taxon>
        <taxon>Viridiplantae</taxon>
        <taxon>Streptophyta</taxon>
        <taxon>Embryophyta</taxon>
        <taxon>Tracheophyta</taxon>
        <taxon>Spermatophyta</taxon>
        <taxon>Magnoliopsida</taxon>
        <taxon>Liliopsida</taxon>
        <taxon>Araceae</taxon>
        <taxon>Lemnoideae</taxon>
        <taxon>Spirodela</taxon>
    </lineage>
</organism>
<evidence type="ECO:0000256" key="5">
    <source>
        <dbReference type="ARBA" id="ARBA00023242"/>
    </source>
</evidence>
<feature type="compositionally biased region" description="Low complexity" evidence="7">
    <location>
        <begin position="115"/>
        <end position="134"/>
    </location>
</feature>
<feature type="domain" description="OVATE" evidence="8">
    <location>
        <begin position="155"/>
        <end position="219"/>
    </location>
</feature>
<keyword evidence="4 6" id="KW-0804">Transcription</keyword>
<dbReference type="NCBIfam" id="TIGR01568">
    <property type="entry name" value="A_thal_3678"/>
    <property type="match status" value="1"/>
</dbReference>
<comment type="subcellular location">
    <subcellularLocation>
        <location evidence="1 6">Nucleus</location>
    </subcellularLocation>
</comment>
<dbReference type="InterPro" id="IPR006458">
    <property type="entry name" value="Ovate_C"/>
</dbReference>
<evidence type="ECO:0000256" key="7">
    <source>
        <dbReference type="SAM" id="MobiDB-lite"/>
    </source>
</evidence>
<evidence type="ECO:0000256" key="4">
    <source>
        <dbReference type="ARBA" id="ARBA00023163"/>
    </source>
</evidence>
<dbReference type="AlphaFoldDB" id="A0A7I8KYY4"/>
<evidence type="ECO:0000256" key="6">
    <source>
        <dbReference type="RuleBase" id="RU367028"/>
    </source>
</evidence>
<keyword evidence="10" id="KW-1185">Reference proteome</keyword>
<proteinExistence type="predicted"/>
<comment type="function">
    <text evidence="6">Transcriptional repressor that regulates multiple aspects of plant growth and development.</text>
</comment>
<evidence type="ECO:0000259" key="8">
    <source>
        <dbReference type="PROSITE" id="PS51754"/>
    </source>
</evidence>
<dbReference type="GO" id="GO:0045892">
    <property type="term" value="P:negative regulation of DNA-templated transcription"/>
    <property type="evidence" value="ECO:0007669"/>
    <property type="project" value="UniProtKB-UniRule"/>
</dbReference>
<evidence type="ECO:0000256" key="2">
    <source>
        <dbReference type="ARBA" id="ARBA00022491"/>
    </source>
</evidence>
<dbReference type="PANTHER" id="PTHR33057:SF117">
    <property type="entry name" value="TRANSCRIPTION REPRESSOR OFP14"/>
    <property type="match status" value="1"/>
</dbReference>
<keyword evidence="5 6" id="KW-0539">Nucleus</keyword>
<reference evidence="9" key="1">
    <citation type="submission" date="2020-02" db="EMBL/GenBank/DDBJ databases">
        <authorList>
            <person name="Scholz U."/>
            <person name="Mascher M."/>
            <person name="Fiebig A."/>
        </authorList>
    </citation>
    <scope>NUCLEOTIDE SEQUENCE</scope>
</reference>
<keyword evidence="3 6" id="KW-0805">Transcription regulation</keyword>
<evidence type="ECO:0000313" key="10">
    <source>
        <dbReference type="Proteomes" id="UP000663760"/>
    </source>
</evidence>
<feature type="compositionally biased region" description="Polar residues" evidence="7">
    <location>
        <begin position="252"/>
        <end position="269"/>
    </location>
</feature>
<evidence type="ECO:0000256" key="1">
    <source>
        <dbReference type="ARBA" id="ARBA00004123"/>
    </source>
</evidence>
<dbReference type="PANTHER" id="PTHR33057">
    <property type="entry name" value="TRANSCRIPTION REPRESSOR OFP7-RELATED"/>
    <property type="match status" value="1"/>
</dbReference>
<name>A0A7I8KYY4_SPIIN</name>
<protein>
    <recommendedName>
        <fullName evidence="6">Transcription repressor</fullName>
    </recommendedName>
    <alternativeName>
        <fullName evidence="6">Ovate family protein</fullName>
    </alternativeName>
</protein>
<feature type="compositionally biased region" description="Gly residues" evidence="7">
    <location>
        <begin position="62"/>
        <end position="71"/>
    </location>
</feature>
<dbReference type="InterPro" id="IPR038933">
    <property type="entry name" value="Ovate"/>
</dbReference>
<evidence type="ECO:0000313" key="9">
    <source>
        <dbReference type="EMBL" id="CAA7403037.1"/>
    </source>
</evidence>
<accession>A0A7I8KYY4</accession>
<feature type="region of interest" description="Disordered" evidence="7">
    <location>
        <begin position="52"/>
        <end position="73"/>
    </location>
</feature>
<dbReference type="Proteomes" id="UP000663760">
    <property type="component" value="Chromosome 9"/>
</dbReference>
<sequence>MGREKGLQRYLGIYLAKLKKAAQAETREENSTINMTASWLLSACKYPRTLSFVGERNPPSGHDGGGGGSGGDTSATLADVDRFLFDNFNSLYDAQNEDGDDGGASKTLAEGVRASATSTSSSSFTASASSSTATLTQPPPKSSDAAPLAGHSVAVMTFSNDPYGDFRRSLEEMVDARHQERRDPLDWDFMEELLISYLELNDRTVHKHIIRAFTDVVVSFRRHYCGGVKNAKKAETGGRRRRRRGAGRALTSPLSTEPTEGNPASLTCS</sequence>
<dbReference type="GO" id="GO:0005634">
    <property type="term" value="C:nucleus"/>
    <property type="evidence" value="ECO:0007669"/>
    <property type="project" value="UniProtKB-SubCell"/>
</dbReference>
<dbReference type="EMBL" id="LR746272">
    <property type="protein sequence ID" value="CAA7403037.1"/>
    <property type="molecule type" value="Genomic_DNA"/>
</dbReference>
<dbReference type="OrthoDB" id="689980at2759"/>
<feature type="region of interest" description="Disordered" evidence="7">
    <location>
        <begin position="115"/>
        <end position="147"/>
    </location>
</feature>
<evidence type="ECO:0000256" key="3">
    <source>
        <dbReference type="ARBA" id="ARBA00023015"/>
    </source>
</evidence>
<feature type="region of interest" description="Disordered" evidence="7">
    <location>
        <begin position="231"/>
        <end position="269"/>
    </location>
</feature>
<dbReference type="PROSITE" id="PS51754">
    <property type="entry name" value="OVATE"/>
    <property type="match status" value="1"/>
</dbReference>
<dbReference type="Pfam" id="PF04844">
    <property type="entry name" value="Ovate"/>
    <property type="match status" value="1"/>
</dbReference>
<gene>
    <name evidence="9" type="ORF">SI8410_09013715</name>
</gene>
<keyword evidence="2 6" id="KW-0678">Repressor</keyword>